<dbReference type="Gene3D" id="3.40.630.10">
    <property type="entry name" value="Zn peptidases"/>
    <property type="match status" value="1"/>
</dbReference>
<comment type="caution">
    <text evidence="3">The sequence shown here is derived from an EMBL/GenBank/DDBJ whole genome shotgun (WGS) entry which is preliminary data.</text>
</comment>
<dbReference type="EMBL" id="DTDP01000007">
    <property type="protein sequence ID" value="HGK53430.1"/>
    <property type="molecule type" value="Genomic_DNA"/>
</dbReference>
<evidence type="ECO:0000259" key="2">
    <source>
        <dbReference type="Pfam" id="PF04389"/>
    </source>
</evidence>
<accession>A0A7V4E185</accession>
<dbReference type="AlphaFoldDB" id="A0A7V4E185"/>
<dbReference type="PANTHER" id="PTHR42994:SF2">
    <property type="entry name" value="PEPTIDASE"/>
    <property type="match status" value="1"/>
</dbReference>
<organism evidence="3">
    <name type="scientific">candidate division WOR-3 bacterium</name>
    <dbReference type="NCBI Taxonomy" id="2052148"/>
    <lineage>
        <taxon>Bacteria</taxon>
        <taxon>Bacteria division WOR-3</taxon>
    </lineage>
</organism>
<name>A0A7V4E185_UNCW3</name>
<reference evidence="3" key="1">
    <citation type="journal article" date="2020" name="mSystems">
        <title>Genome- and Community-Level Interaction Insights into Carbon Utilization and Element Cycling Functions of Hydrothermarchaeota in Hydrothermal Sediment.</title>
        <authorList>
            <person name="Zhou Z."/>
            <person name="Liu Y."/>
            <person name="Xu W."/>
            <person name="Pan J."/>
            <person name="Luo Z.H."/>
            <person name="Li M."/>
        </authorList>
    </citation>
    <scope>NUCLEOTIDE SEQUENCE [LARGE SCALE GENOMIC DNA]</scope>
    <source>
        <strain evidence="3">SpSt-695</strain>
    </source>
</reference>
<protein>
    <submittedName>
        <fullName evidence="3">M28 family peptidase</fullName>
    </submittedName>
</protein>
<dbReference type="Pfam" id="PF04389">
    <property type="entry name" value="Peptidase_M28"/>
    <property type="match status" value="1"/>
</dbReference>
<dbReference type="InterPro" id="IPR007484">
    <property type="entry name" value="Peptidase_M28"/>
</dbReference>
<comment type="cofactor">
    <cofactor evidence="1">
        <name>Zn(2+)</name>
        <dbReference type="ChEBI" id="CHEBI:29105"/>
    </cofactor>
</comment>
<evidence type="ECO:0000256" key="1">
    <source>
        <dbReference type="ARBA" id="ARBA00001947"/>
    </source>
</evidence>
<dbReference type="SUPFAM" id="SSF53187">
    <property type="entry name" value="Zn-dependent exopeptidases"/>
    <property type="match status" value="1"/>
</dbReference>
<dbReference type="PANTHER" id="PTHR42994">
    <property type="entry name" value="PEPTIDASE T"/>
    <property type="match status" value="1"/>
</dbReference>
<proteinExistence type="predicted"/>
<evidence type="ECO:0000313" key="3">
    <source>
        <dbReference type="EMBL" id="HGK53430.1"/>
    </source>
</evidence>
<sequence>MIKKFLNQKENLDLLETLLGSPTKEVRDFIINFFEDERVEVDVSDLSVVVNKSIAEDNIILVSHYDIFHDQENYRKVIFKDGVMTSPDGLGADDRAGVWSLLMIYKYLKENSPDLMPVFIFTDKEEEGCLGAEEVAFLYDLSDANFLIELDRKNSNDCVFYNDEPKEFIKYIESFGFKEERGTRSDIQVLGKAWNLCSTNLSVGYYKAHTLEEYLIIDELFSTVEKVVEILKANKKNPRKFRLGKEVVR</sequence>
<feature type="domain" description="Peptidase M28" evidence="2">
    <location>
        <begin position="56"/>
        <end position="158"/>
    </location>
</feature>
<gene>
    <name evidence="3" type="ORF">ENU72_00190</name>
</gene>